<comment type="caution">
    <text evidence="9">The sequence shown here is derived from an EMBL/GenBank/DDBJ whole genome shotgun (WGS) entry which is preliminary data.</text>
</comment>
<keyword evidence="3" id="KW-0479">Metal-binding</keyword>
<dbReference type="InterPro" id="IPR013221">
    <property type="entry name" value="Mur_ligase_cen"/>
</dbReference>
<feature type="domain" description="Mur ligase central" evidence="8">
    <location>
        <begin position="42"/>
        <end position="257"/>
    </location>
</feature>
<dbReference type="PROSITE" id="PS01012">
    <property type="entry name" value="FOLYLPOLYGLU_SYNT_2"/>
    <property type="match status" value="1"/>
</dbReference>
<evidence type="ECO:0000256" key="1">
    <source>
        <dbReference type="ARBA" id="ARBA00008276"/>
    </source>
</evidence>
<name>A0ABS5AW01_9STRE</name>
<keyword evidence="10" id="KW-1185">Reference proteome</keyword>
<keyword evidence="5 7" id="KW-0067">ATP-binding</keyword>
<sequence>MNEIEEWLNSRIGLNFRSGLDRMRQAVRLLGSPERAYPAIHVTGTNGKGSAIAFMRNLFAGQGLKVGSFTSPHIISIHDRICVNGQPISDEDFVRLGLHIQKMESELLKTQDQLSYFEILTLLAFLYFREQQVDLALIEVGIGGLLDTTNVLTGAVSVVTSVGLDHQETLGSSVEAIARQKAGIFKQGCPAVIGPLPEAARLVCRERAQELGLRLYEYGRDFSWSHQTFRNSSVSLSGLQLGLKGRYQEENAALALQAFLLFMERQGWQLDTAAIQEGLRTTRWAGRLEEVSPGIYLDGAHNLPALQRLAEFIQSQDGKDCTVLFGALKRKDYGGMLAYLQEVLPAGALTVTTFAYGEAVGQAEIGAFAYTDDYRTFIENFKKNRKSKQLLFITGSLYFIAEVRAELTAAD</sequence>
<dbReference type="SUPFAM" id="SSF53623">
    <property type="entry name" value="MurD-like peptide ligases, catalytic domain"/>
    <property type="match status" value="1"/>
</dbReference>
<dbReference type="EMBL" id="QFAY01000008">
    <property type="protein sequence ID" value="MBP2620753.1"/>
    <property type="molecule type" value="Genomic_DNA"/>
</dbReference>
<dbReference type="PIRSF" id="PIRSF001563">
    <property type="entry name" value="Folylpolyglu_synth"/>
    <property type="match status" value="1"/>
</dbReference>
<accession>A0ABS5AW01</accession>
<reference evidence="9 10" key="1">
    <citation type="submission" date="2018-05" db="EMBL/GenBank/DDBJ databases">
        <title>Draft genome sequence of Streptococcus panodentis CCUG 70867T.</title>
        <authorList>
            <person name="Salva-Serra F."/>
            <person name="Mendez V."/>
            <person name="Jaen-Luchoro D."/>
            <person name="Gonzales-Siles L."/>
            <person name="Karlsson R."/>
            <person name="Engstrom-Jakobsson H."/>
            <person name="Busquets A."/>
            <person name="Gomila M."/>
            <person name="Pineiro-Iglesias B."/>
            <person name="Bennasar-Figueras A."/>
            <person name="Seeger M."/>
            <person name="Moore E."/>
        </authorList>
    </citation>
    <scope>NUCLEOTIDE SEQUENCE [LARGE SCALE GENOMIC DNA]</scope>
    <source>
        <strain evidence="9 10">CCUG 70867</strain>
    </source>
</reference>
<evidence type="ECO:0000256" key="3">
    <source>
        <dbReference type="ARBA" id="ARBA00022723"/>
    </source>
</evidence>
<gene>
    <name evidence="9" type="ORF">DHL47_05260</name>
</gene>
<keyword evidence="6" id="KW-0460">Magnesium</keyword>
<evidence type="ECO:0000313" key="10">
    <source>
        <dbReference type="Proteomes" id="UP001519349"/>
    </source>
</evidence>
<organism evidence="9 10">
    <name type="scientific">Streptococcus panodentis</name>
    <dbReference type="NCBI Taxonomy" id="1581472"/>
    <lineage>
        <taxon>Bacteria</taxon>
        <taxon>Bacillati</taxon>
        <taxon>Bacillota</taxon>
        <taxon>Bacilli</taxon>
        <taxon>Lactobacillales</taxon>
        <taxon>Streptococcaceae</taxon>
        <taxon>Streptococcus</taxon>
    </lineage>
</organism>
<dbReference type="Gene3D" id="3.90.190.20">
    <property type="entry name" value="Mur ligase, C-terminal domain"/>
    <property type="match status" value="1"/>
</dbReference>
<comment type="similarity">
    <text evidence="1 7">Belongs to the folylpolyglutamate synthase family.</text>
</comment>
<evidence type="ECO:0000256" key="4">
    <source>
        <dbReference type="ARBA" id="ARBA00022741"/>
    </source>
</evidence>
<evidence type="ECO:0000256" key="7">
    <source>
        <dbReference type="PIRNR" id="PIRNR001563"/>
    </source>
</evidence>
<dbReference type="NCBIfam" id="TIGR01499">
    <property type="entry name" value="folC"/>
    <property type="match status" value="1"/>
</dbReference>
<keyword evidence="4 7" id="KW-0547">Nucleotide-binding</keyword>
<evidence type="ECO:0000313" key="9">
    <source>
        <dbReference type="EMBL" id="MBP2620753.1"/>
    </source>
</evidence>
<evidence type="ECO:0000256" key="5">
    <source>
        <dbReference type="ARBA" id="ARBA00022840"/>
    </source>
</evidence>
<dbReference type="InterPro" id="IPR036615">
    <property type="entry name" value="Mur_ligase_C_dom_sf"/>
</dbReference>
<keyword evidence="2 7" id="KW-0436">Ligase</keyword>
<dbReference type="PANTHER" id="PTHR11136:SF0">
    <property type="entry name" value="DIHYDROFOLATE SYNTHETASE-RELATED"/>
    <property type="match status" value="1"/>
</dbReference>
<evidence type="ECO:0000259" key="8">
    <source>
        <dbReference type="Pfam" id="PF08245"/>
    </source>
</evidence>
<dbReference type="InterPro" id="IPR001645">
    <property type="entry name" value="Folylpolyglutamate_synth"/>
</dbReference>
<protein>
    <submittedName>
        <fullName evidence="9">Bifunctional folylpolyglutamate synthase/dihydrofolate synthase</fullName>
    </submittedName>
</protein>
<evidence type="ECO:0000256" key="2">
    <source>
        <dbReference type="ARBA" id="ARBA00022598"/>
    </source>
</evidence>
<dbReference type="SUPFAM" id="SSF53244">
    <property type="entry name" value="MurD-like peptide ligases, peptide-binding domain"/>
    <property type="match status" value="1"/>
</dbReference>
<proteinExistence type="inferred from homology"/>
<dbReference type="InterPro" id="IPR036565">
    <property type="entry name" value="Mur-like_cat_sf"/>
</dbReference>
<dbReference type="Pfam" id="PF08245">
    <property type="entry name" value="Mur_ligase_M"/>
    <property type="match status" value="1"/>
</dbReference>
<dbReference type="PANTHER" id="PTHR11136">
    <property type="entry name" value="FOLYLPOLYGLUTAMATE SYNTHASE-RELATED"/>
    <property type="match status" value="1"/>
</dbReference>
<dbReference type="RefSeq" id="WP_209551117.1">
    <property type="nucleotide sequence ID" value="NZ_QFAY01000008.1"/>
</dbReference>
<dbReference type="Proteomes" id="UP001519349">
    <property type="component" value="Unassembled WGS sequence"/>
</dbReference>
<dbReference type="InterPro" id="IPR018109">
    <property type="entry name" value="Folylpolyglutamate_synth_CS"/>
</dbReference>
<evidence type="ECO:0000256" key="6">
    <source>
        <dbReference type="ARBA" id="ARBA00022842"/>
    </source>
</evidence>
<dbReference type="Gene3D" id="3.40.1190.10">
    <property type="entry name" value="Mur-like, catalytic domain"/>
    <property type="match status" value="1"/>
</dbReference>